<evidence type="ECO:0000259" key="3">
    <source>
        <dbReference type="Pfam" id="PF05239"/>
    </source>
</evidence>
<keyword evidence="2" id="KW-0732">Signal</keyword>
<feature type="signal peptide" evidence="2">
    <location>
        <begin position="1"/>
        <end position="19"/>
    </location>
</feature>
<dbReference type="Proteomes" id="UP000186308">
    <property type="component" value="Unassembled WGS sequence"/>
</dbReference>
<dbReference type="RefSeq" id="WP_051657376.1">
    <property type="nucleotide sequence ID" value="NZ_FTNE01000002.1"/>
</dbReference>
<dbReference type="EMBL" id="FTNE01000002">
    <property type="protein sequence ID" value="SIQ20041.1"/>
    <property type="molecule type" value="Genomic_DNA"/>
</dbReference>
<feature type="chain" id="PRO_5034840092" evidence="2">
    <location>
        <begin position="20"/>
        <end position="163"/>
    </location>
</feature>
<comment type="caution">
    <text evidence="4">The sequence shown here is derived from an EMBL/GenBank/DDBJ whole genome shotgun (WGS) entry which is preliminary data.</text>
</comment>
<dbReference type="PANTHER" id="PTHR36505">
    <property type="entry name" value="BLR1072 PROTEIN"/>
    <property type="match status" value="1"/>
</dbReference>
<dbReference type="Pfam" id="PF05239">
    <property type="entry name" value="PRC"/>
    <property type="match status" value="1"/>
</dbReference>
<dbReference type="PANTHER" id="PTHR36505:SF1">
    <property type="entry name" value="BLR1072 PROTEIN"/>
    <property type="match status" value="1"/>
</dbReference>
<feature type="domain" description="PRC-barrel" evidence="3">
    <location>
        <begin position="59"/>
        <end position="122"/>
    </location>
</feature>
<proteinExistence type="predicted"/>
<dbReference type="OrthoDB" id="8021018at2"/>
<sequence>MRNSLVVALMLASTLPAAAQTPYGAGPTAQLPPPPPIVLPPQPKPPKLEHLPKVHAEGLLGQPVVDAKGAVIGHVVNVLIDQSGKPKAAVVEFAGFLGVGDRKIAVAWSALHFSVVKEQIAIVVTLDAAKLKALPEYQATDRSVPVAVARSQKPPPSDTKAAP</sequence>
<name>A0A8G2FFC6_ACIRU</name>
<dbReference type="SUPFAM" id="SSF50346">
    <property type="entry name" value="PRC-barrel domain"/>
    <property type="match status" value="1"/>
</dbReference>
<evidence type="ECO:0000313" key="5">
    <source>
        <dbReference type="Proteomes" id="UP000186308"/>
    </source>
</evidence>
<dbReference type="InterPro" id="IPR027275">
    <property type="entry name" value="PRC-brl_dom"/>
</dbReference>
<keyword evidence="5" id="KW-1185">Reference proteome</keyword>
<dbReference type="Gene3D" id="2.30.30.240">
    <property type="entry name" value="PRC-barrel domain"/>
    <property type="match status" value="1"/>
</dbReference>
<organism evidence="4 5">
    <name type="scientific">Acidiphilium rubrum</name>
    <dbReference type="NCBI Taxonomy" id="526"/>
    <lineage>
        <taxon>Bacteria</taxon>
        <taxon>Pseudomonadati</taxon>
        <taxon>Pseudomonadota</taxon>
        <taxon>Alphaproteobacteria</taxon>
        <taxon>Acetobacterales</taxon>
        <taxon>Acidocellaceae</taxon>
        <taxon>Acidiphilium</taxon>
    </lineage>
</organism>
<evidence type="ECO:0000256" key="2">
    <source>
        <dbReference type="SAM" id="SignalP"/>
    </source>
</evidence>
<dbReference type="AlphaFoldDB" id="A0A8G2FFC6"/>
<dbReference type="InterPro" id="IPR011033">
    <property type="entry name" value="PRC_barrel-like_sf"/>
</dbReference>
<evidence type="ECO:0000256" key="1">
    <source>
        <dbReference type="SAM" id="MobiDB-lite"/>
    </source>
</evidence>
<feature type="region of interest" description="Disordered" evidence="1">
    <location>
        <begin position="144"/>
        <end position="163"/>
    </location>
</feature>
<protein>
    <submittedName>
        <fullName evidence="4">PRC-barrel domain-containing protein</fullName>
    </submittedName>
</protein>
<accession>A0A8G2FFC6</accession>
<gene>
    <name evidence="4" type="ORF">SAMN05421828_102183</name>
</gene>
<reference evidence="4 5" key="1">
    <citation type="submission" date="2017-01" db="EMBL/GenBank/DDBJ databases">
        <authorList>
            <person name="Varghese N."/>
            <person name="Submissions S."/>
        </authorList>
    </citation>
    <scope>NUCLEOTIDE SEQUENCE [LARGE SCALE GENOMIC DNA]</scope>
    <source>
        <strain evidence="4 5">ATCC 35905</strain>
    </source>
</reference>
<evidence type="ECO:0000313" key="4">
    <source>
        <dbReference type="EMBL" id="SIQ20041.1"/>
    </source>
</evidence>